<evidence type="ECO:0000313" key="18">
    <source>
        <dbReference type="EMBL" id="GAG69307.1"/>
    </source>
</evidence>
<evidence type="ECO:0000256" key="7">
    <source>
        <dbReference type="ARBA" id="ARBA00022490"/>
    </source>
</evidence>
<evidence type="ECO:0000256" key="13">
    <source>
        <dbReference type="ARBA" id="ARBA00022917"/>
    </source>
</evidence>
<keyword evidence="8" id="KW-0436">Ligase</keyword>
<dbReference type="AlphaFoldDB" id="X1AHV8"/>
<dbReference type="InterPro" id="IPR006195">
    <property type="entry name" value="aa-tRNA-synth_II"/>
</dbReference>
<feature type="domain" description="Aminoacyl-transfer RNA synthetases class-II family profile" evidence="17">
    <location>
        <begin position="117"/>
        <end position="325"/>
    </location>
</feature>
<dbReference type="GO" id="GO:0046872">
    <property type="term" value="F:metal ion binding"/>
    <property type="evidence" value="ECO:0007669"/>
    <property type="project" value="UniProtKB-KW"/>
</dbReference>
<comment type="catalytic activity">
    <reaction evidence="16">
        <text>tRNA(Phe) + L-phenylalanine + ATP = L-phenylalanyl-tRNA(Phe) + AMP + diphosphate + H(+)</text>
        <dbReference type="Rhea" id="RHEA:19413"/>
        <dbReference type="Rhea" id="RHEA-COMP:9668"/>
        <dbReference type="Rhea" id="RHEA-COMP:9699"/>
        <dbReference type="ChEBI" id="CHEBI:15378"/>
        <dbReference type="ChEBI" id="CHEBI:30616"/>
        <dbReference type="ChEBI" id="CHEBI:33019"/>
        <dbReference type="ChEBI" id="CHEBI:58095"/>
        <dbReference type="ChEBI" id="CHEBI:78442"/>
        <dbReference type="ChEBI" id="CHEBI:78531"/>
        <dbReference type="ChEBI" id="CHEBI:456215"/>
        <dbReference type="EC" id="6.1.1.20"/>
    </reaction>
</comment>
<dbReference type="GO" id="GO:0006432">
    <property type="term" value="P:phenylalanyl-tRNA aminoacylation"/>
    <property type="evidence" value="ECO:0007669"/>
    <property type="project" value="InterPro"/>
</dbReference>
<dbReference type="Pfam" id="PF02912">
    <property type="entry name" value="Phe_tRNA-synt_N"/>
    <property type="match status" value="1"/>
</dbReference>
<evidence type="ECO:0000256" key="1">
    <source>
        <dbReference type="ARBA" id="ARBA00001946"/>
    </source>
</evidence>
<dbReference type="PROSITE" id="PS50862">
    <property type="entry name" value="AA_TRNA_LIGASE_II"/>
    <property type="match status" value="1"/>
</dbReference>
<evidence type="ECO:0000256" key="14">
    <source>
        <dbReference type="ARBA" id="ARBA00023146"/>
    </source>
</evidence>
<reference evidence="18" key="1">
    <citation type="journal article" date="2014" name="Front. Microbiol.">
        <title>High frequency of phylogenetically diverse reductive dehalogenase-homologous genes in deep subseafloor sedimentary metagenomes.</title>
        <authorList>
            <person name="Kawai M."/>
            <person name="Futagami T."/>
            <person name="Toyoda A."/>
            <person name="Takaki Y."/>
            <person name="Nishi S."/>
            <person name="Hori S."/>
            <person name="Arai W."/>
            <person name="Tsubouchi T."/>
            <person name="Morono Y."/>
            <person name="Uchiyama I."/>
            <person name="Ito T."/>
            <person name="Fujiyama A."/>
            <person name="Inagaki F."/>
            <person name="Takami H."/>
        </authorList>
    </citation>
    <scope>NUCLEOTIDE SEQUENCE</scope>
    <source>
        <strain evidence="18">Expedition CK06-06</strain>
    </source>
</reference>
<dbReference type="Gene3D" id="3.30.930.10">
    <property type="entry name" value="Bira Bifunctional Protein, Domain 2"/>
    <property type="match status" value="1"/>
</dbReference>
<evidence type="ECO:0000256" key="15">
    <source>
        <dbReference type="ARBA" id="ARBA00030612"/>
    </source>
</evidence>
<organism evidence="18">
    <name type="scientific">marine sediment metagenome</name>
    <dbReference type="NCBI Taxonomy" id="412755"/>
    <lineage>
        <taxon>unclassified sequences</taxon>
        <taxon>metagenomes</taxon>
        <taxon>ecological metagenomes</taxon>
    </lineage>
</organism>
<dbReference type="InterPro" id="IPR002319">
    <property type="entry name" value="Phenylalanyl-tRNA_Synthase"/>
</dbReference>
<comment type="subunit">
    <text evidence="4">Tetramer of two alpha and two beta subunits.</text>
</comment>
<comment type="cofactor">
    <cofactor evidence="1">
        <name>Mg(2+)</name>
        <dbReference type="ChEBI" id="CHEBI:18420"/>
    </cofactor>
</comment>
<dbReference type="PANTHER" id="PTHR11538">
    <property type="entry name" value="PHENYLALANYL-TRNA SYNTHETASE"/>
    <property type="match status" value="1"/>
</dbReference>
<comment type="similarity">
    <text evidence="3">Belongs to the class-II aminoacyl-tRNA synthetase family. Phe-tRNA synthetase alpha subunit type 1 subfamily.</text>
</comment>
<dbReference type="SUPFAM" id="SSF46589">
    <property type="entry name" value="tRNA-binding arm"/>
    <property type="match status" value="1"/>
</dbReference>
<name>X1AHV8_9ZZZZ</name>
<evidence type="ECO:0000259" key="17">
    <source>
        <dbReference type="PROSITE" id="PS50862"/>
    </source>
</evidence>
<evidence type="ECO:0000256" key="4">
    <source>
        <dbReference type="ARBA" id="ARBA00011209"/>
    </source>
</evidence>
<comment type="subcellular location">
    <subcellularLocation>
        <location evidence="2">Cytoplasm</location>
    </subcellularLocation>
</comment>
<dbReference type="InterPro" id="IPR010978">
    <property type="entry name" value="tRNA-bd_arm"/>
</dbReference>
<dbReference type="InterPro" id="IPR004188">
    <property type="entry name" value="Phe-tRNA_ligase_II_N"/>
</dbReference>
<keyword evidence="14" id="KW-0030">Aminoacyl-tRNA synthetase</keyword>
<keyword evidence="9" id="KW-0479">Metal-binding</keyword>
<keyword evidence="10" id="KW-0547">Nucleotide-binding</keyword>
<evidence type="ECO:0000256" key="8">
    <source>
        <dbReference type="ARBA" id="ARBA00022598"/>
    </source>
</evidence>
<dbReference type="PANTHER" id="PTHR11538:SF41">
    <property type="entry name" value="PHENYLALANINE--TRNA LIGASE, MITOCHONDRIAL"/>
    <property type="match status" value="1"/>
</dbReference>
<dbReference type="CDD" id="cd00496">
    <property type="entry name" value="PheRS_alpha_core"/>
    <property type="match status" value="1"/>
</dbReference>
<dbReference type="GO" id="GO:0005737">
    <property type="term" value="C:cytoplasm"/>
    <property type="evidence" value="ECO:0007669"/>
    <property type="project" value="UniProtKB-SubCell"/>
</dbReference>
<protein>
    <recommendedName>
        <fullName evidence="6">Phenylalanine--tRNA ligase alpha subunit</fullName>
        <ecNumber evidence="5">6.1.1.20</ecNumber>
    </recommendedName>
    <alternativeName>
        <fullName evidence="15">Phenylalanyl-tRNA synthetase alpha subunit</fullName>
    </alternativeName>
</protein>
<evidence type="ECO:0000256" key="16">
    <source>
        <dbReference type="ARBA" id="ARBA00049255"/>
    </source>
</evidence>
<gene>
    <name evidence="18" type="ORF">S01H4_08387</name>
</gene>
<evidence type="ECO:0000256" key="9">
    <source>
        <dbReference type="ARBA" id="ARBA00022723"/>
    </source>
</evidence>
<sequence>MIEKSNDNYIKDIEKYLKDSLIETEKASTIDELEKIYYQYLGRKGKITYILRSLSSLPEDKRPLVGKKANEASKRIEEIVKEKKNNLKKKVVEKILKEEIDITLPGRQLQLGKLHLITKAINEIIDIFIGMGYTVVEGPEVESDYYNFEALNIPTDHPARTLQDTLFISEKMPLRTHTSPVQIRFMEKHKPPLYIISPGRVFRRDDIDPTHSSMFTQIEGLVVDKGISMAHLKATLQVFAEKVFGEGTKVRLLPSYFPYTEPSAEVLVQCQECMGKGCSVCKKTGWIEILGSGIVHPYVLENVGIDSEEFTGFAFGMGVERIAMLKYKINDMRLFFENDLRFLKQF</sequence>
<evidence type="ECO:0000256" key="10">
    <source>
        <dbReference type="ARBA" id="ARBA00022741"/>
    </source>
</evidence>
<dbReference type="InterPro" id="IPR045864">
    <property type="entry name" value="aa-tRNA-synth_II/BPL/LPL"/>
</dbReference>
<dbReference type="FunFam" id="3.30.930.10:FF:000003">
    <property type="entry name" value="Phenylalanine--tRNA ligase alpha subunit"/>
    <property type="match status" value="1"/>
</dbReference>
<dbReference type="EC" id="6.1.1.20" evidence="5"/>
<dbReference type="InterPro" id="IPR022911">
    <property type="entry name" value="Phe_tRNA_ligase_alpha1_bac"/>
</dbReference>
<evidence type="ECO:0000256" key="3">
    <source>
        <dbReference type="ARBA" id="ARBA00010207"/>
    </source>
</evidence>
<dbReference type="InterPro" id="IPR004529">
    <property type="entry name" value="Phe-tRNA-synth_IIc_asu"/>
</dbReference>
<evidence type="ECO:0000256" key="6">
    <source>
        <dbReference type="ARBA" id="ARBA00015409"/>
    </source>
</evidence>
<dbReference type="GO" id="GO:0004826">
    <property type="term" value="F:phenylalanine-tRNA ligase activity"/>
    <property type="evidence" value="ECO:0007669"/>
    <property type="project" value="UniProtKB-EC"/>
</dbReference>
<keyword evidence="11" id="KW-0067">ATP-binding</keyword>
<dbReference type="NCBIfam" id="TIGR00468">
    <property type="entry name" value="pheS"/>
    <property type="match status" value="1"/>
</dbReference>
<accession>X1AHV8</accession>
<dbReference type="GO" id="GO:0000049">
    <property type="term" value="F:tRNA binding"/>
    <property type="evidence" value="ECO:0007669"/>
    <property type="project" value="InterPro"/>
</dbReference>
<dbReference type="Pfam" id="PF01409">
    <property type="entry name" value="tRNA-synt_2d"/>
    <property type="match status" value="1"/>
</dbReference>
<dbReference type="EMBL" id="BART01002872">
    <property type="protein sequence ID" value="GAG69307.1"/>
    <property type="molecule type" value="Genomic_DNA"/>
</dbReference>
<keyword evidence="7" id="KW-0963">Cytoplasm</keyword>
<dbReference type="HAMAP" id="MF_00281">
    <property type="entry name" value="Phe_tRNA_synth_alpha1"/>
    <property type="match status" value="1"/>
</dbReference>
<evidence type="ECO:0000256" key="12">
    <source>
        <dbReference type="ARBA" id="ARBA00022842"/>
    </source>
</evidence>
<keyword evidence="13" id="KW-0648">Protein biosynthesis</keyword>
<keyword evidence="12" id="KW-0460">Magnesium</keyword>
<comment type="caution">
    <text evidence="18">The sequence shown here is derived from an EMBL/GenBank/DDBJ whole genome shotgun (WGS) entry which is preliminary data.</text>
</comment>
<dbReference type="SUPFAM" id="SSF55681">
    <property type="entry name" value="Class II aaRS and biotin synthetases"/>
    <property type="match status" value="1"/>
</dbReference>
<evidence type="ECO:0000256" key="5">
    <source>
        <dbReference type="ARBA" id="ARBA00012814"/>
    </source>
</evidence>
<dbReference type="GO" id="GO:0005524">
    <property type="term" value="F:ATP binding"/>
    <property type="evidence" value="ECO:0007669"/>
    <property type="project" value="UniProtKB-KW"/>
</dbReference>
<proteinExistence type="inferred from homology"/>
<evidence type="ECO:0000256" key="2">
    <source>
        <dbReference type="ARBA" id="ARBA00004496"/>
    </source>
</evidence>
<evidence type="ECO:0000256" key="11">
    <source>
        <dbReference type="ARBA" id="ARBA00022840"/>
    </source>
</evidence>